<dbReference type="GO" id="GO:0022857">
    <property type="term" value="F:transmembrane transporter activity"/>
    <property type="evidence" value="ECO:0007669"/>
    <property type="project" value="InterPro"/>
</dbReference>
<evidence type="ECO:0000313" key="4">
    <source>
        <dbReference type="Proteomes" id="UP000275749"/>
    </source>
</evidence>
<dbReference type="GO" id="GO:0016020">
    <property type="term" value="C:membrane"/>
    <property type="evidence" value="ECO:0007669"/>
    <property type="project" value="InterPro"/>
</dbReference>
<evidence type="ECO:0000256" key="1">
    <source>
        <dbReference type="SAM" id="MobiDB-lite"/>
    </source>
</evidence>
<evidence type="ECO:0000256" key="2">
    <source>
        <dbReference type="SAM" id="Phobius"/>
    </source>
</evidence>
<reference evidence="3 4" key="1">
    <citation type="submission" date="2018-11" db="EMBL/GenBank/DDBJ databases">
        <title>Sequencing the genomes of 1000 actinobacteria strains.</title>
        <authorList>
            <person name="Klenk H.-P."/>
        </authorList>
    </citation>
    <scope>NUCLEOTIDE SEQUENCE [LARGE SCALE GENOMIC DNA]</scope>
    <source>
        <strain evidence="3 4">DSM 10546</strain>
    </source>
</reference>
<keyword evidence="2" id="KW-0472">Membrane</keyword>
<name>A0A3N1ZRL4_9ACTN</name>
<organism evidence="3 4">
    <name type="scientific">Luteococcus japonicus</name>
    <dbReference type="NCBI Taxonomy" id="33984"/>
    <lineage>
        <taxon>Bacteria</taxon>
        <taxon>Bacillati</taxon>
        <taxon>Actinomycetota</taxon>
        <taxon>Actinomycetes</taxon>
        <taxon>Propionibacteriales</taxon>
        <taxon>Propionibacteriaceae</taxon>
        <taxon>Luteococcus</taxon>
    </lineage>
</organism>
<proteinExistence type="predicted"/>
<evidence type="ECO:0000313" key="3">
    <source>
        <dbReference type="EMBL" id="ROR53483.1"/>
    </source>
</evidence>
<accession>A0A3N1ZRL4</accession>
<keyword evidence="2" id="KW-0812">Transmembrane</keyword>
<feature type="region of interest" description="Disordered" evidence="1">
    <location>
        <begin position="90"/>
        <end position="112"/>
    </location>
</feature>
<comment type="caution">
    <text evidence="3">The sequence shown here is derived from an EMBL/GenBank/DDBJ whole genome shotgun (WGS) entry which is preliminary data.</text>
</comment>
<keyword evidence="2" id="KW-1133">Transmembrane helix</keyword>
<dbReference type="AlphaFoldDB" id="A0A3N1ZRL4"/>
<protein>
    <recommendedName>
        <fullName evidence="5">Sodium:solute symporter family protein</fullName>
    </recommendedName>
</protein>
<dbReference type="PROSITE" id="PS50283">
    <property type="entry name" value="NA_SOLUT_SYMP_3"/>
    <property type="match status" value="1"/>
</dbReference>
<dbReference type="Proteomes" id="UP000275749">
    <property type="component" value="Unassembled WGS sequence"/>
</dbReference>
<dbReference type="InterPro" id="IPR001734">
    <property type="entry name" value="Na/solute_symporter"/>
</dbReference>
<feature type="transmembrane region" description="Helical" evidence="2">
    <location>
        <begin position="12"/>
        <end position="31"/>
    </location>
</feature>
<evidence type="ECO:0008006" key="5">
    <source>
        <dbReference type="Google" id="ProtNLM"/>
    </source>
</evidence>
<sequence length="112" mass="12227">MLLERLIDAKAVDYLILVVYFAFVLGVGWLAKRQVADAADYFQSGRSLPAWVTGLAFVSANLRTRRVGHDSGRHPKGGGHWLRQAQPMCGAQPATSCRASRGHAPRRAPGSR</sequence>
<dbReference type="EMBL" id="RKHG01000001">
    <property type="protein sequence ID" value="ROR53483.1"/>
    <property type="molecule type" value="Genomic_DNA"/>
</dbReference>
<gene>
    <name evidence="3" type="ORF">EDD41_0637</name>
</gene>